<dbReference type="AlphaFoldDB" id="A0A3Q9KNX5"/>
<dbReference type="OrthoDB" id="4204839at2"/>
<protein>
    <recommendedName>
        <fullName evidence="7">Lipoprotein</fullName>
    </recommendedName>
</protein>
<reference evidence="3 5" key="2">
    <citation type="submission" date="2018-12" db="EMBL/GenBank/DDBJ databases">
        <title>Streptomyces griseoviridis F1-27 complete genome.</title>
        <authorList>
            <person name="Mariita R.M."/>
            <person name="Sello J.K."/>
        </authorList>
    </citation>
    <scope>NUCLEOTIDE SEQUENCE [LARGE SCALE GENOMIC DNA]</scope>
    <source>
        <strain evidence="3 5">F1-27</strain>
    </source>
</reference>
<feature type="region of interest" description="Disordered" evidence="1">
    <location>
        <begin position="24"/>
        <end position="61"/>
    </location>
</feature>
<evidence type="ECO:0000313" key="3">
    <source>
        <dbReference type="EMBL" id="AZS85736.1"/>
    </source>
</evidence>
<keyword evidence="2" id="KW-0732">Signal</keyword>
<dbReference type="PROSITE" id="PS51257">
    <property type="entry name" value="PROKAR_LIPOPROTEIN"/>
    <property type="match status" value="1"/>
</dbReference>
<dbReference type="KEGG" id="sgd:ELQ87_16570"/>
<evidence type="ECO:0000313" key="6">
    <source>
        <dbReference type="Proteomes" id="UP000501753"/>
    </source>
</evidence>
<feature type="signal peptide" evidence="2">
    <location>
        <begin position="1"/>
        <end position="23"/>
    </location>
</feature>
<sequence length="221" mass="23027">MATTRRRAAAAGLLASLVLSVTGCSSDSGNGGDNDKIEGAGGGGTSASASPSASASGGKDAPVFDLPSDITVTSDLKPTGDAVKDAVLRDVAYSAQARVEAFAQGVGQTANINRYFAVEARTYWVGRVATIKKSGRTVTGAYRFYGFQVTDTAGGRTAAARYCEDQSKAYGKEIKSGKVLRTEPSDQDFILYTLQAQKDAAGDWQVTRQSWKKGDASCVQG</sequence>
<dbReference type="EMBL" id="CP034687">
    <property type="protein sequence ID" value="AZS85736.1"/>
    <property type="molecule type" value="Genomic_DNA"/>
</dbReference>
<evidence type="ECO:0008006" key="7">
    <source>
        <dbReference type="Google" id="ProtNLM"/>
    </source>
</evidence>
<evidence type="ECO:0000313" key="4">
    <source>
        <dbReference type="EMBL" id="QCN87414.1"/>
    </source>
</evidence>
<gene>
    <name evidence="4" type="ORF">DDJ31_22710</name>
    <name evidence="3" type="ORF">ELQ87_16570</name>
</gene>
<feature type="chain" id="PRO_5044300113" description="Lipoprotein" evidence="2">
    <location>
        <begin position="24"/>
        <end position="221"/>
    </location>
</feature>
<proteinExistence type="predicted"/>
<dbReference type="EMBL" id="CP029078">
    <property type="protein sequence ID" value="QCN87414.1"/>
    <property type="molecule type" value="Genomic_DNA"/>
</dbReference>
<dbReference type="Proteomes" id="UP000271291">
    <property type="component" value="Chromosome"/>
</dbReference>
<accession>A0A3Q9KNX5</accession>
<name>A0A3Q9KNX5_STRGD</name>
<dbReference type="Proteomes" id="UP000501753">
    <property type="component" value="Chromosome"/>
</dbReference>
<dbReference type="RefSeq" id="WP_127178577.1">
    <property type="nucleotide sequence ID" value="NZ_CP029078.1"/>
</dbReference>
<organism evidence="3 5">
    <name type="scientific">Streptomyces griseoviridis</name>
    <dbReference type="NCBI Taxonomy" id="45398"/>
    <lineage>
        <taxon>Bacteria</taxon>
        <taxon>Bacillati</taxon>
        <taxon>Actinomycetota</taxon>
        <taxon>Actinomycetes</taxon>
        <taxon>Kitasatosporales</taxon>
        <taxon>Streptomycetaceae</taxon>
        <taxon>Streptomyces</taxon>
    </lineage>
</organism>
<evidence type="ECO:0000256" key="2">
    <source>
        <dbReference type="SAM" id="SignalP"/>
    </source>
</evidence>
<feature type="compositionally biased region" description="Low complexity" evidence="1">
    <location>
        <begin position="46"/>
        <end position="58"/>
    </location>
</feature>
<evidence type="ECO:0000313" key="5">
    <source>
        <dbReference type="Proteomes" id="UP000271291"/>
    </source>
</evidence>
<evidence type="ECO:0000256" key="1">
    <source>
        <dbReference type="SAM" id="MobiDB-lite"/>
    </source>
</evidence>
<reference evidence="4 6" key="1">
    <citation type="submission" date="2018-04" db="EMBL/GenBank/DDBJ databases">
        <title>Complete genome sequences of Streptomyces griseoviridis K61 and characterization of antagonistic properties of biological control agents.</title>
        <authorList>
            <person name="Mariita R.M."/>
            <person name="Sello J.K."/>
        </authorList>
    </citation>
    <scope>NUCLEOTIDE SEQUENCE [LARGE SCALE GENOMIC DNA]</scope>
    <source>
        <strain evidence="4 6">K61</strain>
    </source>
</reference>
<keyword evidence="6" id="KW-1185">Reference proteome</keyword>